<feature type="region of interest" description="Disordered" evidence="1">
    <location>
        <begin position="435"/>
        <end position="480"/>
    </location>
</feature>
<protein>
    <submittedName>
        <fullName evidence="3">Protein kinase domain-containing protein</fullName>
    </submittedName>
</protein>
<feature type="region of interest" description="Disordered" evidence="1">
    <location>
        <begin position="192"/>
        <end position="216"/>
    </location>
</feature>
<dbReference type="Proteomes" id="UP000095280">
    <property type="component" value="Unplaced"/>
</dbReference>
<feature type="region of interest" description="Disordered" evidence="1">
    <location>
        <begin position="365"/>
        <end position="394"/>
    </location>
</feature>
<evidence type="ECO:0000313" key="2">
    <source>
        <dbReference type="Proteomes" id="UP000095280"/>
    </source>
</evidence>
<sequence>LPPNAGSQTSQRLRRLCHRLVELLHPAVFAQPLTGQLGLTLLPTNGVTDAVANGNDSPSVSASLPDACLSMPQTVTGTGAGRWRCSAWLEHFAVDYASERMQLRLLESRSCEQAIESLAECLSECLAECKRSRVLGAFDWLTRTRRLARPETSAFANRSGQHDGATVWQKILAVACNTTISCLGALPSQSSSSESSSPVQLAPPASPPSSRQSPAMTLAASSRLSALCAPGSWSPCALARITPTGARPRRRRRRPRSSSASSTIAAEAELGGRFADCRRPQQLLQLPVQHNCIFIFVEICLRTEGFRISLPARPLLAVSAARRRLLTASSCSRIRRMDSDSWRSLSGRMTRFGHGCECSACRMRSRPQRSSSSSSPSESPAPRPRCSSRRPVRSVRTRLLTHPARLLRPESPSRHCCCHGYGGCWTIGGHQEAHLRSRSPGRPSHDLATSKAAPLAGAKVQTRQLRQRRPTAGCRAAAPAPAEISTLPRSTLLLRRHEYALHCPAGSPVSQLGASRAGGGARPDCREGRQRGPGRARRRVAAAGLAAGGQQQQHRAWPMRRRGCRVGGVRLLQTS</sequence>
<organism evidence="2 3">
    <name type="scientific">Macrostomum lignano</name>
    <dbReference type="NCBI Taxonomy" id="282301"/>
    <lineage>
        <taxon>Eukaryota</taxon>
        <taxon>Metazoa</taxon>
        <taxon>Spiralia</taxon>
        <taxon>Lophotrochozoa</taxon>
        <taxon>Platyhelminthes</taxon>
        <taxon>Rhabditophora</taxon>
        <taxon>Macrostomorpha</taxon>
        <taxon>Macrostomida</taxon>
        <taxon>Macrostomidae</taxon>
        <taxon>Macrostomum</taxon>
    </lineage>
</organism>
<feature type="compositionally biased region" description="Basic residues" evidence="1">
    <location>
        <begin position="247"/>
        <end position="256"/>
    </location>
</feature>
<evidence type="ECO:0000256" key="1">
    <source>
        <dbReference type="SAM" id="MobiDB-lite"/>
    </source>
</evidence>
<dbReference type="AlphaFoldDB" id="A0A1I8FMQ4"/>
<feature type="region of interest" description="Disordered" evidence="1">
    <location>
        <begin position="510"/>
        <end position="536"/>
    </location>
</feature>
<feature type="region of interest" description="Disordered" evidence="1">
    <location>
        <begin position="244"/>
        <end position="264"/>
    </location>
</feature>
<name>A0A1I8FMQ4_9PLAT</name>
<evidence type="ECO:0000313" key="3">
    <source>
        <dbReference type="WBParaSite" id="maker-unitig_41183-snap-gene-0.1-mRNA-1"/>
    </source>
</evidence>
<feature type="compositionally biased region" description="Low complexity" evidence="1">
    <location>
        <begin position="470"/>
        <end position="480"/>
    </location>
</feature>
<reference evidence="3" key="1">
    <citation type="submission" date="2016-11" db="UniProtKB">
        <authorList>
            <consortium name="WormBaseParasite"/>
        </authorList>
    </citation>
    <scope>IDENTIFICATION</scope>
</reference>
<proteinExistence type="predicted"/>
<feature type="compositionally biased region" description="Low complexity" evidence="1">
    <location>
        <begin position="368"/>
        <end position="380"/>
    </location>
</feature>
<accession>A0A1I8FMQ4</accession>
<dbReference type="WBParaSite" id="maker-unitig_41183-snap-gene-0.1-mRNA-1">
    <property type="protein sequence ID" value="maker-unitig_41183-snap-gene-0.1-mRNA-1"/>
    <property type="gene ID" value="maker-unitig_41183-snap-gene-0.1"/>
</dbReference>
<keyword evidence="2" id="KW-1185">Reference proteome</keyword>